<dbReference type="PANTHER" id="PTHR46825:SF9">
    <property type="entry name" value="BETA-LACTAMASE-RELATED DOMAIN-CONTAINING PROTEIN"/>
    <property type="match status" value="1"/>
</dbReference>
<feature type="domain" description="Beta-lactamase-related" evidence="2">
    <location>
        <begin position="39"/>
        <end position="354"/>
    </location>
</feature>
<dbReference type="Pfam" id="PF00144">
    <property type="entry name" value="Beta-lactamase"/>
    <property type="match status" value="1"/>
</dbReference>
<sequence length="372" mass="41063">MILRRSVFASLLVLLVCSDIALARAPTIGGLSRDRAIAVDAAVEAEMKNQHVVGVAVGIVENGKVVYSKGYGLADREKNIPVTTDTMFRWASCSKMLTAIATMQLVQKNALNIDADVRKLVPEFPDKGVTITTRELLDHQSGIVHYDNGKVIRTQRSYAMPHPFADVILALDTFKESPLVNPPGEKYSYSTHGFILLSAVVQRAGKQAFATQVSESIGQPLGLVTLRPDYQWLNIPNRAVGYRKHDEKIERSSDTDVSWKLGGGGFISNIDDFANFAAGLINHRLVSSKIETEMWTPQTLKNGELTERGLGFVVQIDKSGKLKISHDGEQEKTRTRLVIYPHEKRGVVVMTNSEWVDPGKFSTTVYAALDTH</sequence>
<feature type="signal peptide" evidence="1">
    <location>
        <begin position="1"/>
        <end position="23"/>
    </location>
</feature>
<reference evidence="3 4" key="1">
    <citation type="submission" date="2019-01" db="EMBL/GenBank/DDBJ databases">
        <title>Pseudolysobacter antarctica gen. nov., sp. nov., isolated from Fildes Peninsula, Antarctica.</title>
        <authorList>
            <person name="Wei Z."/>
            <person name="Peng F."/>
        </authorList>
    </citation>
    <scope>NUCLEOTIDE SEQUENCE [LARGE SCALE GENOMIC DNA]</scope>
    <source>
        <strain evidence="3 4">AQ6-296</strain>
    </source>
</reference>
<dbReference type="GO" id="GO:0016787">
    <property type="term" value="F:hydrolase activity"/>
    <property type="evidence" value="ECO:0007669"/>
    <property type="project" value="UniProtKB-KW"/>
</dbReference>
<dbReference type="InterPro" id="IPR012338">
    <property type="entry name" value="Beta-lactam/transpept-like"/>
</dbReference>
<proteinExistence type="predicted"/>
<evidence type="ECO:0000259" key="2">
    <source>
        <dbReference type="Pfam" id="PF00144"/>
    </source>
</evidence>
<keyword evidence="1" id="KW-0732">Signal</keyword>
<dbReference type="InterPro" id="IPR001466">
    <property type="entry name" value="Beta-lactam-related"/>
</dbReference>
<name>A0A411HKK7_9GAMM</name>
<dbReference type="EMBL" id="CP035704">
    <property type="protein sequence ID" value="QBB71066.1"/>
    <property type="molecule type" value="Genomic_DNA"/>
</dbReference>
<accession>A0A411HKK7</accession>
<keyword evidence="4" id="KW-1185">Reference proteome</keyword>
<keyword evidence="3" id="KW-0378">Hydrolase</keyword>
<dbReference type="Gene3D" id="3.40.710.10">
    <property type="entry name" value="DD-peptidase/beta-lactamase superfamily"/>
    <property type="match status" value="1"/>
</dbReference>
<dbReference type="InterPro" id="IPR050491">
    <property type="entry name" value="AmpC-like"/>
</dbReference>
<evidence type="ECO:0000313" key="3">
    <source>
        <dbReference type="EMBL" id="QBB71066.1"/>
    </source>
</evidence>
<evidence type="ECO:0000256" key="1">
    <source>
        <dbReference type="SAM" id="SignalP"/>
    </source>
</evidence>
<dbReference type="OrthoDB" id="9799367at2"/>
<dbReference type="AlphaFoldDB" id="A0A411HKK7"/>
<protein>
    <submittedName>
        <fullName evidence="3">Class A beta-lactamase-related serine hydrolase</fullName>
    </submittedName>
</protein>
<dbReference type="Proteomes" id="UP000291562">
    <property type="component" value="Chromosome"/>
</dbReference>
<dbReference type="SUPFAM" id="SSF56601">
    <property type="entry name" value="beta-lactamase/transpeptidase-like"/>
    <property type="match status" value="1"/>
</dbReference>
<dbReference type="KEGG" id="xbc:ELE36_12280"/>
<evidence type="ECO:0000313" key="4">
    <source>
        <dbReference type="Proteomes" id="UP000291562"/>
    </source>
</evidence>
<dbReference type="RefSeq" id="WP_129833708.1">
    <property type="nucleotide sequence ID" value="NZ_CP035704.1"/>
</dbReference>
<gene>
    <name evidence="3" type="ORF">ELE36_12280</name>
</gene>
<organism evidence="3 4">
    <name type="scientific">Pseudolysobacter antarcticus</name>
    <dbReference type="NCBI Taxonomy" id="2511995"/>
    <lineage>
        <taxon>Bacteria</taxon>
        <taxon>Pseudomonadati</taxon>
        <taxon>Pseudomonadota</taxon>
        <taxon>Gammaproteobacteria</taxon>
        <taxon>Lysobacterales</taxon>
        <taxon>Rhodanobacteraceae</taxon>
        <taxon>Pseudolysobacter</taxon>
    </lineage>
</organism>
<dbReference type="PANTHER" id="PTHR46825">
    <property type="entry name" value="D-ALANYL-D-ALANINE-CARBOXYPEPTIDASE/ENDOPEPTIDASE AMPH"/>
    <property type="match status" value="1"/>
</dbReference>
<feature type="chain" id="PRO_5019330225" evidence="1">
    <location>
        <begin position="24"/>
        <end position="372"/>
    </location>
</feature>